<feature type="transmembrane region" description="Helical" evidence="1">
    <location>
        <begin position="67"/>
        <end position="89"/>
    </location>
</feature>
<evidence type="ECO:0000313" key="4">
    <source>
        <dbReference type="EMBL" id="VFK10719.1"/>
    </source>
</evidence>
<evidence type="ECO:0000313" key="2">
    <source>
        <dbReference type="EMBL" id="VFJ54871.1"/>
    </source>
</evidence>
<gene>
    <name evidence="3" type="ORF">BECKFM1743A_GA0114220_101521</name>
    <name evidence="4" type="ORF">BECKFM1743B_GA0114221_101521</name>
    <name evidence="2" type="ORF">BECKFM1743C_GA0114222_101461</name>
</gene>
<evidence type="ECO:0000256" key="1">
    <source>
        <dbReference type="SAM" id="Phobius"/>
    </source>
</evidence>
<protein>
    <submittedName>
        <fullName evidence="2">Uncharacterized protein</fullName>
    </submittedName>
</protein>
<dbReference type="EMBL" id="CAADEZ010000152">
    <property type="protein sequence ID" value="VFJ55638.1"/>
    <property type="molecule type" value="Genomic_DNA"/>
</dbReference>
<accession>A0A450SMF3</accession>
<evidence type="ECO:0000313" key="3">
    <source>
        <dbReference type="EMBL" id="VFJ55638.1"/>
    </source>
</evidence>
<dbReference type="EMBL" id="CAADFA010000146">
    <property type="protein sequence ID" value="VFJ54871.1"/>
    <property type="molecule type" value="Genomic_DNA"/>
</dbReference>
<dbReference type="EMBL" id="CAADFL010000152">
    <property type="protein sequence ID" value="VFK10719.1"/>
    <property type="molecule type" value="Genomic_DNA"/>
</dbReference>
<dbReference type="AlphaFoldDB" id="A0A450SMF3"/>
<keyword evidence="1" id="KW-0472">Membrane</keyword>
<proteinExistence type="predicted"/>
<sequence>MAAILIGPSHIIYMISIFSKSDHLDFSKRVLHKLDNVFQEKVDKEGWERILDITKQQVPALGLQSQIFLKLFLALTSAFIAFVMDAVAIGKSIIPDAAAIKEIIKNVAHFLGLNLGDQSDVTVSFVLFVSIMLYIFILAYNYFYFSYKRSHAYSIIGLFCHRKLEEIAESKKASSIPLSRRLGCHMAENQNPSPERVTLEISNKQYSKPPDFSKLLDLSYNHLVCLAQYGYFA</sequence>
<name>A0A450SMF3_9GAMM</name>
<keyword evidence="1" id="KW-1133">Transmembrane helix</keyword>
<reference evidence="2" key="1">
    <citation type="submission" date="2019-02" db="EMBL/GenBank/DDBJ databases">
        <authorList>
            <person name="Gruber-Vodicka R. H."/>
            <person name="Seah K. B. B."/>
        </authorList>
    </citation>
    <scope>NUCLEOTIDE SEQUENCE</scope>
    <source>
        <strain evidence="3">BECK_BZ163</strain>
        <strain evidence="4">BECK_BZ164</strain>
        <strain evidence="2">BECK_BZ165</strain>
    </source>
</reference>
<feature type="transmembrane region" description="Helical" evidence="1">
    <location>
        <begin position="121"/>
        <end position="143"/>
    </location>
</feature>
<organism evidence="2">
    <name type="scientific">Candidatus Kentrum sp. FM</name>
    <dbReference type="NCBI Taxonomy" id="2126340"/>
    <lineage>
        <taxon>Bacteria</taxon>
        <taxon>Pseudomonadati</taxon>
        <taxon>Pseudomonadota</taxon>
        <taxon>Gammaproteobacteria</taxon>
        <taxon>Candidatus Kentrum</taxon>
    </lineage>
</organism>
<keyword evidence="1" id="KW-0812">Transmembrane</keyword>